<dbReference type="Gene3D" id="1.20.140.10">
    <property type="entry name" value="Butyryl-CoA Dehydrogenase, subunit A, domain 3"/>
    <property type="match status" value="1"/>
</dbReference>
<dbReference type="Proteomes" id="UP000093898">
    <property type="component" value="Unassembled WGS sequence"/>
</dbReference>
<dbReference type="AlphaFoldDB" id="A0A1A3GK51"/>
<dbReference type="PANTHER" id="PTHR43884">
    <property type="entry name" value="ACYL-COA DEHYDROGENASE"/>
    <property type="match status" value="1"/>
</dbReference>
<sequence>MTSTPTVDGDLIDMMDAVFTDYRLSHDPGPAETRVDCDRALWLRLDELGLVRLTGSEQSGGSGASWRESAELLTAAVRHGVRLPLAEHDLLACWLLEAVGHEVDDALRTIHVVPQPGAPRAPTPWAGSADRIVTVWHGDDGYRVADVDAAEITIATGHNLIGEPRDTVGVDASGWSGHAVAPDLVAQLKRKAALVRAIQVCAALDCAIAASVEHVMSRIQFGRPLAKFQAIQNLIADAAAEAAVARSATEAALNTALETGWLADRLDFQIAVARSCAGHAASAVTRDAHQVHGAIGTTREHRLHEWTRAALAWRAENGSVHFWDRKVAAAAAEAGRTGMWALITGIG</sequence>
<organism evidence="7 8">
    <name type="scientific">Mycolicibacterium mucogenicum</name>
    <name type="common">Mycobacterium mucogenicum</name>
    <dbReference type="NCBI Taxonomy" id="56689"/>
    <lineage>
        <taxon>Bacteria</taxon>
        <taxon>Bacillati</taxon>
        <taxon>Actinomycetota</taxon>
        <taxon>Actinomycetes</taxon>
        <taxon>Mycobacteriales</taxon>
        <taxon>Mycobacteriaceae</taxon>
        <taxon>Mycolicibacterium</taxon>
    </lineage>
</organism>
<gene>
    <name evidence="7" type="ORF">A5630_00380</name>
</gene>
<comment type="similarity">
    <text evidence="2">Belongs to the acyl-CoA dehydrogenase family.</text>
</comment>
<dbReference type="GO" id="GO:0003995">
    <property type="term" value="F:acyl-CoA dehydrogenase activity"/>
    <property type="evidence" value="ECO:0007669"/>
    <property type="project" value="TreeGrafter"/>
</dbReference>
<dbReference type="InterPro" id="IPR036250">
    <property type="entry name" value="AcylCo_DH-like_C"/>
</dbReference>
<dbReference type="Pfam" id="PF00441">
    <property type="entry name" value="Acyl-CoA_dh_1"/>
    <property type="match status" value="1"/>
</dbReference>
<protein>
    <submittedName>
        <fullName evidence="7">Acyl-CoA dehydrogenase</fullName>
    </submittedName>
</protein>
<dbReference type="InterPro" id="IPR009100">
    <property type="entry name" value="AcylCoA_DH/oxidase_NM_dom_sf"/>
</dbReference>
<evidence type="ECO:0000313" key="8">
    <source>
        <dbReference type="Proteomes" id="UP000093898"/>
    </source>
</evidence>
<dbReference type="PANTHER" id="PTHR43884:SF20">
    <property type="entry name" value="ACYL-COA DEHYDROGENASE FADE28"/>
    <property type="match status" value="1"/>
</dbReference>
<keyword evidence="4" id="KW-0274">FAD</keyword>
<dbReference type="OrthoDB" id="2450120at2"/>
<evidence type="ECO:0000256" key="1">
    <source>
        <dbReference type="ARBA" id="ARBA00001974"/>
    </source>
</evidence>
<dbReference type="InterPro" id="IPR037069">
    <property type="entry name" value="AcylCoA_DH/ox_N_sf"/>
</dbReference>
<comment type="cofactor">
    <cofactor evidence="1">
        <name>FAD</name>
        <dbReference type="ChEBI" id="CHEBI:57692"/>
    </cofactor>
</comment>
<dbReference type="SUPFAM" id="SSF47203">
    <property type="entry name" value="Acyl-CoA dehydrogenase C-terminal domain-like"/>
    <property type="match status" value="1"/>
</dbReference>
<reference evidence="7 8" key="1">
    <citation type="submission" date="2016-06" db="EMBL/GenBank/DDBJ databases">
        <authorList>
            <person name="Kjaerup R.B."/>
            <person name="Dalgaard T.S."/>
            <person name="Juul-Madsen H.R."/>
        </authorList>
    </citation>
    <scope>NUCLEOTIDE SEQUENCE [LARGE SCALE GENOMIC DNA]</scope>
    <source>
        <strain evidence="7 8">1127319.6</strain>
    </source>
</reference>
<evidence type="ECO:0000313" key="7">
    <source>
        <dbReference type="EMBL" id="OBJ35786.1"/>
    </source>
</evidence>
<dbReference type="EMBL" id="LZLC01000259">
    <property type="protein sequence ID" value="OBJ35786.1"/>
    <property type="molecule type" value="Genomic_DNA"/>
</dbReference>
<dbReference type="RefSeq" id="WP_064986523.1">
    <property type="nucleotide sequence ID" value="NZ_LZLC01000259.1"/>
</dbReference>
<feature type="domain" description="Acyl-CoA dehydrogenase/oxidase C-terminal" evidence="6">
    <location>
        <begin position="195"/>
        <end position="319"/>
    </location>
</feature>
<evidence type="ECO:0000256" key="5">
    <source>
        <dbReference type="ARBA" id="ARBA00023002"/>
    </source>
</evidence>
<name>A0A1A3GK51_MYCMU</name>
<dbReference type="SUPFAM" id="SSF56645">
    <property type="entry name" value="Acyl-CoA dehydrogenase NM domain-like"/>
    <property type="match status" value="1"/>
</dbReference>
<keyword evidence="5" id="KW-0560">Oxidoreductase</keyword>
<accession>A0A1A3GK51</accession>
<evidence type="ECO:0000256" key="4">
    <source>
        <dbReference type="ARBA" id="ARBA00022827"/>
    </source>
</evidence>
<dbReference type="InterPro" id="IPR009075">
    <property type="entry name" value="AcylCo_DH/oxidase_C"/>
</dbReference>
<keyword evidence="3" id="KW-0285">Flavoprotein</keyword>
<proteinExistence type="inferred from homology"/>
<evidence type="ECO:0000259" key="6">
    <source>
        <dbReference type="Pfam" id="PF00441"/>
    </source>
</evidence>
<dbReference type="Gene3D" id="1.10.540.10">
    <property type="entry name" value="Acyl-CoA dehydrogenase/oxidase, N-terminal domain"/>
    <property type="match status" value="1"/>
</dbReference>
<dbReference type="GO" id="GO:0050660">
    <property type="term" value="F:flavin adenine dinucleotide binding"/>
    <property type="evidence" value="ECO:0007669"/>
    <property type="project" value="InterPro"/>
</dbReference>
<evidence type="ECO:0000256" key="3">
    <source>
        <dbReference type="ARBA" id="ARBA00022630"/>
    </source>
</evidence>
<evidence type="ECO:0000256" key="2">
    <source>
        <dbReference type="ARBA" id="ARBA00009347"/>
    </source>
</evidence>
<dbReference type="STRING" id="56689.GCA_001291445_05100"/>
<comment type="caution">
    <text evidence="7">The sequence shown here is derived from an EMBL/GenBank/DDBJ whole genome shotgun (WGS) entry which is preliminary data.</text>
</comment>